<evidence type="ECO:0000313" key="1">
    <source>
        <dbReference type="EMBL" id="MPN29534.1"/>
    </source>
</evidence>
<organism evidence="1">
    <name type="scientific">bioreactor metagenome</name>
    <dbReference type="NCBI Taxonomy" id="1076179"/>
    <lineage>
        <taxon>unclassified sequences</taxon>
        <taxon>metagenomes</taxon>
        <taxon>ecological metagenomes</taxon>
    </lineage>
</organism>
<comment type="caution">
    <text evidence="1">The sequence shown here is derived from an EMBL/GenBank/DDBJ whole genome shotgun (WGS) entry which is preliminary data.</text>
</comment>
<sequence>MKHLGMHYQYSYEELWKPKNILVTFRMYQLNFDSQDTRVYRTYWNKYALHFIETDI</sequence>
<reference evidence="1" key="1">
    <citation type="submission" date="2019-08" db="EMBL/GenBank/DDBJ databases">
        <authorList>
            <person name="Kucharzyk K."/>
            <person name="Murdoch R.W."/>
            <person name="Higgins S."/>
            <person name="Loffler F."/>
        </authorList>
    </citation>
    <scope>NUCLEOTIDE SEQUENCE</scope>
</reference>
<name>A0A645GZQ1_9ZZZZ</name>
<dbReference type="AlphaFoldDB" id="A0A645GZQ1"/>
<gene>
    <name evidence="1" type="ORF">SDC9_176987</name>
</gene>
<protein>
    <submittedName>
        <fullName evidence="1">Uncharacterized protein</fullName>
    </submittedName>
</protein>
<proteinExistence type="predicted"/>
<dbReference type="EMBL" id="VSSQ01080280">
    <property type="protein sequence ID" value="MPN29534.1"/>
    <property type="molecule type" value="Genomic_DNA"/>
</dbReference>
<accession>A0A645GZQ1</accession>